<proteinExistence type="predicted"/>
<dbReference type="Proteomes" id="UP001527181">
    <property type="component" value="Unassembled WGS sequence"/>
</dbReference>
<dbReference type="RefSeq" id="WP_268598741.1">
    <property type="nucleotide sequence ID" value="NZ_JAMDNP010000057.1"/>
</dbReference>
<reference evidence="1 2" key="1">
    <citation type="submission" date="2022-05" db="EMBL/GenBank/DDBJ databases">
        <title>Genome Sequencing of Bee-Associated Microbes.</title>
        <authorList>
            <person name="Dunlap C."/>
        </authorList>
    </citation>
    <scope>NUCLEOTIDE SEQUENCE [LARGE SCALE GENOMIC DNA]</scope>
    <source>
        <strain evidence="1 2">NRRL B-04010</strain>
    </source>
</reference>
<protein>
    <submittedName>
        <fullName evidence="1">Uncharacterized protein</fullName>
    </submittedName>
</protein>
<organism evidence="1 2">
    <name type="scientific">Paenibacillus alvei</name>
    <name type="common">Bacillus alvei</name>
    <dbReference type="NCBI Taxonomy" id="44250"/>
    <lineage>
        <taxon>Bacteria</taxon>
        <taxon>Bacillati</taxon>
        <taxon>Bacillota</taxon>
        <taxon>Bacilli</taxon>
        <taxon>Bacillales</taxon>
        <taxon>Paenibacillaceae</taxon>
        <taxon>Paenibacillus</taxon>
    </lineage>
</organism>
<accession>A0ABT4H3L7</accession>
<evidence type="ECO:0000313" key="2">
    <source>
        <dbReference type="Proteomes" id="UP001527181"/>
    </source>
</evidence>
<comment type="caution">
    <text evidence="1">The sequence shown here is derived from an EMBL/GenBank/DDBJ whole genome shotgun (WGS) entry which is preliminary data.</text>
</comment>
<gene>
    <name evidence="1" type="ORF">M5X12_23785</name>
</gene>
<keyword evidence="2" id="KW-1185">Reference proteome</keyword>
<dbReference type="EMBL" id="JAMDNP010000057">
    <property type="protein sequence ID" value="MCY9763535.1"/>
    <property type="molecule type" value="Genomic_DNA"/>
</dbReference>
<evidence type="ECO:0000313" key="1">
    <source>
        <dbReference type="EMBL" id="MCY9763535.1"/>
    </source>
</evidence>
<sequence>MKIKVLNTTRRQPLESRSLIIAEDYITNEGFSIAEKCYPGVWVTMNIDIVEAELIPVSHPYLSDAKQADSHDVSNIYSYVGGRKGAEQLLQKLIEEAKQKGIEFVREGN</sequence>
<name>A0ABT4H3L7_PAEAL</name>